<proteinExistence type="predicted"/>
<dbReference type="EMBL" id="MKFT01000004">
    <property type="protein sequence ID" value="OHY94862.1"/>
    <property type="molecule type" value="Genomic_DNA"/>
</dbReference>
<accession>A0ABX3DB21</accession>
<evidence type="ECO:0000313" key="1">
    <source>
        <dbReference type="EMBL" id="OHY94862.1"/>
    </source>
</evidence>
<evidence type="ECO:0000313" key="2">
    <source>
        <dbReference type="Proteomes" id="UP000180133"/>
    </source>
</evidence>
<name>A0ABX3DB21_9VIBR</name>
<organism evidence="1 2">
    <name type="scientific">Vibrio rotiferianus</name>
    <dbReference type="NCBI Taxonomy" id="190895"/>
    <lineage>
        <taxon>Bacteria</taxon>
        <taxon>Pseudomonadati</taxon>
        <taxon>Pseudomonadota</taxon>
        <taxon>Gammaproteobacteria</taxon>
        <taxon>Vibrionales</taxon>
        <taxon>Vibrionaceae</taxon>
        <taxon>Vibrio</taxon>
    </lineage>
</organism>
<dbReference type="Proteomes" id="UP000180133">
    <property type="component" value="Unassembled WGS sequence"/>
</dbReference>
<keyword evidence="2" id="KW-1185">Reference proteome</keyword>
<comment type="caution">
    <text evidence="1">The sequence shown here is derived from an EMBL/GenBank/DDBJ whole genome shotgun (WGS) entry which is preliminary data.</text>
</comment>
<protein>
    <submittedName>
        <fullName evidence="1">Uncharacterized protein</fullName>
    </submittedName>
</protein>
<gene>
    <name evidence="1" type="ORF">BI375_14515</name>
</gene>
<sequence length="71" mass="8164">MPLCLLRKKRQFRQEKKSNANDDSFIKSVRGKGAAYRLRLLNLPKRVQDTSESVVGYFSGNFLSGENDDNR</sequence>
<reference evidence="1 2" key="1">
    <citation type="submission" date="2016-09" db="EMBL/GenBank/DDBJ databases">
        <title>Isolation, identification and antibiotic sensitivity analysis of bacterial pathogen from juvenile Hippocampus erectus with tail-rotted disease.</title>
        <authorList>
            <person name="Yang Q."/>
        </authorList>
    </citation>
    <scope>NUCLEOTIDE SEQUENCE [LARGE SCALE GENOMIC DNA]</scope>
    <source>
        <strain evidence="1 2">HM-10</strain>
    </source>
</reference>